<keyword evidence="1" id="KW-0472">Membrane</keyword>
<feature type="transmembrane region" description="Helical" evidence="1">
    <location>
        <begin position="36"/>
        <end position="58"/>
    </location>
</feature>
<organism evidence="2 3">
    <name type="scientific">Trichonephila inaurata madagascariensis</name>
    <dbReference type="NCBI Taxonomy" id="2747483"/>
    <lineage>
        <taxon>Eukaryota</taxon>
        <taxon>Metazoa</taxon>
        <taxon>Ecdysozoa</taxon>
        <taxon>Arthropoda</taxon>
        <taxon>Chelicerata</taxon>
        <taxon>Arachnida</taxon>
        <taxon>Araneae</taxon>
        <taxon>Araneomorphae</taxon>
        <taxon>Entelegynae</taxon>
        <taxon>Araneoidea</taxon>
        <taxon>Nephilidae</taxon>
        <taxon>Trichonephila</taxon>
        <taxon>Trichonephila inaurata</taxon>
    </lineage>
</organism>
<evidence type="ECO:0000313" key="3">
    <source>
        <dbReference type="Proteomes" id="UP000886998"/>
    </source>
</evidence>
<proteinExistence type="predicted"/>
<keyword evidence="1" id="KW-0812">Transmembrane</keyword>
<reference evidence="2" key="1">
    <citation type="submission" date="2020-08" db="EMBL/GenBank/DDBJ databases">
        <title>Multicomponent nature underlies the extraordinary mechanical properties of spider dragline silk.</title>
        <authorList>
            <person name="Kono N."/>
            <person name="Nakamura H."/>
            <person name="Mori M."/>
            <person name="Yoshida Y."/>
            <person name="Ohtoshi R."/>
            <person name="Malay A.D."/>
            <person name="Moran D.A.P."/>
            <person name="Tomita M."/>
            <person name="Numata K."/>
            <person name="Arakawa K."/>
        </authorList>
    </citation>
    <scope>NUCLEOTIDE SEQUENCE</scope>
</reference>
<dbReference type="AlphaFoldDB" id="A0A8X7CAS7"/>
<keyword evidence="3" id="KW-1185">Reference proteome</keyword>
<gene>
    <name evidence="2" type="ORF">TNIN_1921</name>
</gene>
<evidence type="ECO:0000313" key="2">
    <source>
        <dbReference type="EMBL" id="GFY64384.1"/>
    </source>
</evidence>
<dbReference type="Proteomes" id="UP000886998">
    <property type="component" value="Unassembled WGS sequence"/>
</dbReference>
<accession>A0A8X7CAS7</accession>
<dbReference type="EMBL" id="BMAV01015217">
    <property type="protein sequence ID" value="GFY64384.1"/>
    <property type="molecule type" value="Genomic_DNA"/>
</dbReference>
<protein>
    <submittedName>
        <fullName evidence="2">Uncharacterized protein</fullName>
    </submittedName>
</protein>
<comment type="caution">
    <text evidence="2">The sequence shown here is derived from an EMBL/GenBank/DDBJ whole genome shotgun (WGS) entry which is preliminary data.</text>
</comment>
<keyword evidence="1" id="KW-1133">Transmembrane helix</keyword>
<evidence type="ECO:0000256" key="1">
    <source>
        <dbReference type="SAM" id="Phobius"/>
    </source>
</evidence>
<sequence length="84" mass="9690">MGTGLSPNSIQSCPIFDENFQFVTLPPPPDDLAKTFFWWLDCPPILLSVSCPFNLCIVRNLIFDNKQLEKISASWFFLPNYYNI</sequence>
<name>A0A8X7CAS7_9ARAC</name>